<dbReference type="PROSITE" id="PS50865">
    <property type="entry name" value="ZF_MYND_2"/>
    <property type="match status" value="1"/>
</dbReference>
<evidence type="ECO:0000313" key="7">
    <source>
        <dbReference type="Proteomes" id="UP000095751"/>
    </source>
</evidence>
<dbReference type="PROSITE" id="PS01360">
    <property type="entry name" value="ZF_MYND_1"/>
    <property type="match status" value="1"/>
</dbReference>
<gene>
    <name evidence="6" type="ORF">FRACYDRAFT_218313</name>
</gene>
<feature type="domain" description="MYND-type" evidence="5">
    <location>
        <begin position="69"/>
        <end position="112"/>
    </location>
</feature>
<keyword evidence="2 4" id="KW-0863">Zinc-finger</keyword>
<evidence type="ECO:0000256" key="2">
    <source>
        <dbReference type="ARBA" id="ARBA00022771"/>
    </source>
</evidence>
<keyword evidence="7" id="KW-1185">Reference proteome</keyword>
<organism evidence="6 7">
    <name type="scientific">Fragilariopsis cylindrus CCMP1102</name>
    <dbReference type="NCBI Taxonomy" id="635003"/>
    <lineage>
        <taxon>Eukaryota</taxon>
        <taxon>Sar</taxon>
        <taxon>Stramenopiles</taxon>
        <taxon>Ochrophyta</taxon>
        <taxon>Bacillariophyta</taxon>
        <taxon>Bacillariophyceae</taxon>
        <taxon>Bacillariophycidae</taxon>
        <taxon>Bacillariales</taxon>
        <taxon>Bacillariaceae</taxon>
        <taxon>Fragilariopsis</taxon>
    </lineage>
</organism>
<dbReference type="EMBL" id="KV784359">
    <property type="protein sequence ID" value="OEU15488.1"/>
    <property type="molecule type" value="Genomic_DNA"/>
</dbReference>
<reference evidence="6 7" key="1">
    <citation type="submission" date="2016-09" db="EMBL/GenBank/DDBJ databases">
        <title>Extensive genetic diversity and differential bi-allelic expression allows diatom success in the polar Southern Ocean.</title>
        <authorList>
            <consortium name="DOE Joint Genome Institute"/>
            <person name="Mock T."/>
            <person name="Otillar R.P."/>
            <person name="Strauss J."/>
            <person name="Dupont C."/>
            <person name="Frickenhaus S."/>
            <person name="Maumus F."/>
            <person name="Mcmullan M."/>
            <person name="Sanges R."/>
            <person name="Schmutz J."/>
            <person name="Toseland A."/>
            <person name="Valas R."/>
            <person name="Veluchamy A."/>
            <person name="Ward B.J."/>
            <person name="Allen A."/>
            <person name="Barry K."/>
            <person name="Falciatore A."/>
            <person name="Ferrante M."/>
            <person name="Fortunato A.E."/>
            <person name="Gloeckner G."/>
            <person name="Gruber A."/>
            <person name="Hipkin R."/>
            <person name="Janech M."/>
            <person name="Kroth P."/>
            <person name="Leese F."/>
            <person name="Lindquist E."/>
            <person name="Lyon B.R."/>
            <person name="Martin J."/>
            <person name="Mayer C."/>
            <person name="Parker M."/>
            <person name="Quesneville H."/>
            <person name="Raymond J."/>
            <person name="Uhlig C."/>
            <person name="Valentin K.U."/>
            <person name="Worden A.Z."/>
            <person name="Armbrust E.V."/>
            <person name="Bowler C."/>
            <person name="Green B."/>
            <person name="Moulton V."/>
            <person name="Van Oosterhout C."/>
            <person name="Grigoriev I."/>
        </authorList>
    </citation>
    <scope>NUCLEOTIDE SEQUENCE [LARGE SCALE GENOMIC DNA]</scope>
    <source>
        <strain evidence="6 7">CCMP1102</strain>
    </source>
</reference>
<dbReference type="AlphaFoldDB" id="A0A1E7FBD7"/>
<dbReference type="Pfam" id="PF01753">
    <property type="entry name" value="zf-MYND"/>
    <property type="match status" value="1"/>
</dbReference>
<keyword evidence="1" id="KW-0479">Metal-binding</keyword>
<evidence type="ECO:0000313" key="6">
    <source>
        <dbReference type="EMBL" id="OEU15488.1"/>
    </source>
</evidence>
<dbReference type="KEGG" id="fcy:FRACYDRAFT_218313"/>
<name>A0A1E7FBD7_9STRA</name>
<evidence type="ECO:0000256" key="4">
    <source>
        <dbReference type="PROSITE-ProRule" id="PRU00134"/>
    </source>
</evidence>
<protein>
    <recommendedName>
        <fullName evidence="5">MYND-type domain-containing protein</fullName>
    </recommendedName>
</protein>
<sequence>MCEEMSCSECKPDYNTCMFCNQDFCADCKGGSSNTSFCRQGCCWACFDCLQTRANSTSRSKTNEEGDSCANCFISEDDMDNVNLKQCSGCKTVKYCSRSCQKDDWKEHRHICNAVVAAVAAAAAASDDNDVEEETKGEN</sequence>
<accession>A0A1E7FBD7</accession>
<dbReference type="InterPro" id="IPR002893">
    <property type="entry name" value="Znf_MYND"/>
</dbReference>
<dbReference type="SUPFAM" id="SSF144232">
    <property type="entry name" value="HIT/MYND zinc finger-like"/>
    <property type="match status" value="1"/>
</dbReference>
<dbReference type="Proteomes" id="UP000095751">
    <property type="component" value="Unassembled WGS sequence"/>
</dbReference>
<proteinExistence type="predicted"/>
<dbReference type="Gene3D" id="6.10.140.2220">
    <property type="match status" value="1"/>
</dbReference>
<dbReference type="GO" id="GO:0008270">
    <property type="term" value="F:zinc ion binding"/>
    <property type="evidence" value="ECO:0007669"/>
    <property type="project" value="UniProtKB-KW"/>
</dbReference>
<evidence type="ECO:0000256" key="3">
    <source>
        <dbReference type="ARBA" id="ARBA00022833"/>
    </source>
</evidence>
<keyword evidence="3" id="KW-0862">Zinc</keyword>
<evidence type="ECO:0000256" key="1">
    <source>
        <dbReference type="ARBA" id="ARBA00022723"/>
    </source>
</evidence>
<dbReference type="InParanoid" id="A0A1E7FBD7"/>
<evidence type="ECO:0000259" key="5">
    <source>
        <dbReference type="PROSITE" id="PS50865"/>
    </source>
</evidence>
<dbReference type="OrthoDB" id="45756at2759"/>